<dbReference type="PANTHER" id="PTHR43235:SF1">
    <property type="entry name" value="GLUTAMINE AMIDOTRANSFERASE PB2B2.05-RELATED"/>
    <property type="match status" value="1"/>
</dbReference>
<dbReference type="PANTHER" id="PTHR43235">
    <property type="entry name" value="GLUTAMINE AMIDOTRANSFERASE PB2B2.05-RELATED"/>
    <property type="match status" value="1"/>
</dbReference>
<evidence type="ECO:0000313" key="2">
    <source>
        <dbReference type="Proteomes" id="UP000463388"/>
    </source>
</evidence>
<dbReference type="GO" id="GO:0006598">
    <property type="term" value="P:polyamine catabolic process"/>
    <property type="evidence" value="ECO:0007669"/>
    <property type="project" value="TreeGrafter"/>
</dbReference>
<protein>
    <submittedName>
        <fullName evidence="1">Gamma-glutamyl-gamma-aminobutyrate hydrolase family protein</fullName>
    </submittedName>
</protein>
<organism evidence="1 2">
    <name type="scientific">Adlercreutzia mucosicola</name>
    <dbReference type="NCBI Taxonomy" id="580026"/>
    <lineage>
        <taxon>Bacteria</taxon>
        <taxon>Bacillati</taxon>
        <taxon>Actinomycetota</taxon>
        <taxon>Coriobacteriia</taxon>
        <taxon>Eggerthellales</taxon>
        <taxon>Eggerthellaceae</taxon>
        <taxon>Adlercreutzia</taxon>
    </lineage>
</organism>
<dbReference type="InterPro" id="IPR044668">
    <property type="entry name" value="PuuD-like"/>
</dbReference>
<dbReference type="Gene3D" id="3.40.50.880">
    <property type="match status" value="1"/>
</dbReference>
<dbReference type="GO" id="GO:0033969">
    <property type="term" value="F:gamma-glutamyl-gamma-aminobutyrate hydrolase activity"/>
    <property type="evidence" value="ECO:0007669"/>
    <property type="project" value="TreeGrafter"/>
</dbReference>
<gene>
    <name evidence="1" type="ORF">GKZ27_05560</name>
</gene>
<keyword evidence="2" id="KW-1185">Reference proteome</keyword>
<evidence type="ECO:0000313" key="1">
    <source>
        <dbReference type="EMBL" id="MVX60924.1"/>
    </source>
</evidence>
<sequence length="248" mass="26060">MEGAVPVIIGITTTLNEADGFQRVNVEYIESVAATGALPVLLSPVAGGVAANETLAEKALTAVDGLIISGGGDIHPRAYDQAADADAGDDLMGVDENRDAFELALARGARERGLPTLGICRGMQIMNAALGGTLHRDLHACGVTAVGHRQEPPYERTTGSVTVAEGSLLACALGRAGLLSVNSMHHQAIDRLAPGLLVAARSDDRVIEAVEDPAHRFYLGVQWHPEYLERHRGLFQALADAADHPARP</sequence>
<dbReference type="Pfam" id="PF07722">
    <property type="entry name" value="Peptidase_C26"/>
    <property type="match status" value="1"/>
</dbReference>
<dbReference type="CDD" id="cd01745">
    <property type="entry name" value="GATase1_2"/>
    <property type="match status" value="1"/>
</dbReference>
<proteinExistence type="predicted"/>
<dbReference type="InterPro" id="IPR011697">
    <property type="entry name" value="Peptidase_C26"/>
</dbReference>
<name>A0A6N8JPB6_9ACTN</name>
<dbReference type="InterPro" id="IPR029062">
    <property type="entry name" value="Class_I_gatase-like"/>
</dbReference>
<dbReference type="PROSITE" id="PS51273">
    <property type="entry name" value="GATASE_TYPE_1"/>
    <property type="match status" value="1"/>
</dbReference>
<dbReference type="AlphaFoldDB" id="A0A6N8JPB6"/>
<dbReference type="Proteomes" id="UP000463388">
    <property type="component" value="Unassembled WGS sequence"/>
</dbReference>
<keyword evidence="1" id="KW-0378">Hydrolase</keyword>
<reference evidence="1 2" key="1">
    <citation type="submission" date="2019-12" db="EMBL/GenBank/DDBJ databases">
        <title>Microbes associate with the intestines of laboratory mice.</title>
        <authorList>
            <person name="Navarre W."/>
            <person name="Wong E."/>
        </authorList>
    </citation>
    <scope>NUCLEOTIDE SEQUENCE [LARGE SCALE GENOMIC DNA]</scope>
    <source>
        <strain evidence="1 2">NM66_B29</strain>
    </source>
</reference>
<comment type="caution">
    <text evidence="1">The sequence shown here is derived from an EMBL/GenBank/DDBJ whole genome shotgun (WGS) entry which is preliminary data.</text>
</comment>
<accession>A0A6N8JPB6</accession>
<dbReference type="EMBL" id="WSRR01000010">
    <property type="protein sequence ID" value="MVX60924.1"/>
    <property type="molecule type" value="Genomic_DNA"/>
</dbReference>
<dbReference type="SUPFAM" id="SSF52317">
    <property type="entry name" value="Class I glutamine amidotransferase-like"/>
    <property type="match status" value="1"/>
</dbReference>
<dbReference type="GO" id="GO:0005829">
    <property type="term" value="C:cytosol"/>
    <property type="evidence" value="ECO:0007669"/>
    <property type="project" value="TreeGrafter"/>
</dbReference>